<organism evidence="1 2">
    <name type="scientific">Rotaria magnacalcarata</name>
    <dbReference type="NCBI Taxonomy" id="392030"/>
    <lineage>
        <taxon>Eukaryota</taxon>
        <taxon>Metazoa</taxon>
        <taxon>Spiralia</taxon>
        <taxon>Gnathifera</taxon>
        <taxon>Rotifera</taxon>
        <taxon>Eurotatoria</taxon>
        <taxon>Bdelloidea</taxon>
        <taxon>Philodinida</taxon>
        <taxon>Philodinidae</taxon>
        <taxon>Rotaria</taxon>
    </lineage>
</organism>
<name>A0A8S2K326_9BILA</name>
<dbReference type="AlphaFoldDB" id="A0A8S2K326"/>
<evidence type="ECO:0000313" key="2">
    <source>
        <dbReference type="Proteomes" id="UP000681967"/>
    </source>
</evidence>
<gene>
    <name evidence="1" type="ORF">BYL167_LOCUS5023</name>
</gene>
<accession>A0A8S2K326</accession>
<protein>
    <submittedName>
        <fullName evidence="1">Uncharacterized protein</fullName>
    </submittedName>
</protein>
<comment type="caution">
    <text evidence="1">The sequence shown here is derived from an EMBL/GenBank/DDBJ whole genome shotgun (WGS) entry which is preliminary data.</text>
</comment>
<evidence type="ECO:0000313" key="1">
    <source>
        <dbReference type="EMBL" id="CAF3836592.1"/>
    </source>
</evidence>
<dbReference type="EMBL" id="CAJOBH010001115">
    <property type="protein sequence ID" value="CAF3836592.1"/>
    <property type="molecule type" value="Genomic_DNA"/>
</dbReference>
<sequence>MRGELIFSTMLVPLFNSLLSNQSNNQELRKQSTLHHELDDHSRKRHVSLTFSATDINWILPAPSNGSNFSIKLSDDIDVLHLLAPFLLKYRIYTYDSKGKSKDETTRKWKYEMSYIPHKVDLVLEQHEKHKNRYRLSLVIIDAAGIRMQENQPIMLSHDGLQRQNVPEKSNTFYMHYNDRHDEETD</sequence>
<proteinExistence type="predicted"/>
<reference evidence="1" key="1">
    <citation type="submission" date="2021-02" db="EMBL/GenBank/DDBJ databases">
        <authorList>
            <person name="Nowell W R."/>
        </authorList>
    </citation>
    <scope>NUCLEOTIDE SEQUENCE</scope>
</reference>
<dbReference type="Proteomes" id="UP000681967">
    <property type="component" value="Unassembled WGS sequence"/>
</dbReference>